<dbReference type="RefSeq" id="WP_176760466.1">
    <property type="nucleotide sequence ID" value="NZ_FMYW01000008.1"/>
</dbReference>
<dbReference type="EMBL" id="FMYW01000008">
    <property type="protein sequence ID" value="SDC50165.1"/>
    <property type="molecule type" value="Genomic_DNA"/>
</dbReference>
<organism evidence="1 2">
    <name type="scientific">Succiniclasticum ruminis</name>
    <dbReference type="NCBI Taxonomy" id="40841"/>
    <lineage>
        <taxon>Bacteria</taxon>
        <taxon>Bacillati</taxon>
        <taxon>Bacillota</taxon>
        <taxon>Negativicutes</taxon>
        <taxon>Acidaminococcales</taxon>
        <taxon>Acidaminococcaceae</taxon>
        <taxon>Succiniclasticum</taxon>
    </lineage>
</organism>
<dbReference type="Proteomes" id="UP000198943">
    <property type="component" value="Unassembled WGS sequence"/>
</dbReference>
<name>A0A1G6M5C2_9FIRM</name>
<keyword evidence="2" id="KW-1185">Reference proteome</keyword>
<gene>
    <name evidence="1" type="ORF">SAMN04487864_108161</name>
</gene>
<evidence type="ECO:0000313" key="1">
    <source>
        <dbReference type="EMBL" id="SDC50165.1"/>
    </source>
</evidence>
<accession>A0A1G6M5C2</accession>
<evidence type="ECO:0000313" key="2">
    <source>
        <dbReference type="Proteomes" id="UP000198943"/>
    </source>
</evidence>
<protein>
    <submittedName>
        <fullName evidence="1">Uncharacterized protein</fullName>
    </submittedName>
</protein>
<sequence length="47" mass="5657">MKPTMEQIKYATDLLRKLGYDVADYDFEKMTRAEVSDLIDELKQEWE</sequence>
<dbReference type="AlphaFoldDB" id="A0A1G6M5C2"/>
<reference evidence="2" key="1">
    <citation type="submission" date="2016-10" db="EMBL/GenBank/DDBJ databases">
        <authorList>
            <person name="Varghese N."/>
            <person name="Submissions S."/>
        </authorList>
    </citation>
    <scope>NUCLEOTIDE SEQUENCE [LARGE SCALE GENOMIC DNA]</scope>
    <source>
        <strain evidence="2">DSM 11005</strain>
    </source>
</reference>
<proteinExistence type="predicted"/>